<protein>
    <submittedName>
        <fullName evidence="1">Uncharacterized protein</fullName>
    </submittedName>
</protein>
<evidence type="ECO:0000313" key="1">
    <source>
        <dbReference type="EMBL" id="SDX81213.1"/>
    </source>
</evidence>
<dbReference type="STRING" id="564137.SAMN04488238_1257"/>
<name>A0A1H3ER17_9RHOB</name>
<keyword evidence="2" id="KW-1185">Reference proteome</keyword>
<dbReference type="EMBL" id="FNOM01000025">
    <property type="protein sequence ID" value="SDX81213.1"/>
    <property type="molecule type" value="Genomic_DNA"/>
</dbReference>
<reference evidence="1 2" key="1">
    <citation type="submission" date="2016-10" db="EMBL/GenBank/DDBJ databases">
        <authorList>
            <person name="de Groot N.N."/>
        </authorList>
    </citation>
    <scope>NUCLEOTIDE SEQUENCE [LARGE SCALE GENOMIC DNA]</scope>
    <source>
        <strain evidence="1 2">CGMCC 1.8894</strain>
    </source>
</reference>
<gene>
    <name evidence="1" type="ORF">SAMN04488238_1257</name>
</gene>
<evidence type="ECO:0000313" key="2">
    <source>
        <dbReference type="Proteomes" id="UP000198539"/>
    </source>
</evidence>
<accession>A0A1H3ER17</accession>
<dbReference type="RefSeq" id="WP_092892484.1">
    <property type="nucleotide sequence ID" value="NZ_CP061498.1"/>
</dbReference>
<dbReference type="OrthoDB" id="7766502at2"/>
<sequence length="252" mass="27090">MTVIYPFPPLFAVSSEWTEVAPVRRSRSAFSGQRFVSSAGPARRVAHVSISALSGARDGAGYSESLKRLLDGGINLVRLTSPAVNWHLDAVAAKMPGGLVSHPSGFRAGDLTAIWRDNVAVAGGLVVGPMLIGVPADHRGFPAIALEGLTPRALVCRAHDVVRSYPLDLASATARAVRTVYAEADGTARISLHSALPKGVISVTDQESAVFEVLEMPRAVQPTGQNWFYDWSFREVLADEIHPDTVEVYPWH</sequence>
<dbReference type="Proteomes" id="UP000198539">
    <property type="component" value="Unassembled WGS sequence"/>
</dbReference>
<organism evidence="1 2">
    <name type="scientific">Roseicitreum antarcticum</name>
    <dbReference type="NCBI Taxonomy" id="564137"/>
    <lineage>
        <taxon>Bacteria</taxon>
        <taxon>Pseudomonadati</taxon>
        <taxon>Pseudomonadota</taxon>
        <taxon>Alphaproteobacteria</taxon>
        <taxon>Rhodobacterales</taxon>
        <taxon>Paracoccaceae</taxon>
        <taxon>Roseicitreum</taxon>
    </lineage>
</organism>
<proteinExistence type="predicted"/>
<dbReference type="AlphaFoldDB" id="A0A1H3ER17"/>